<name>A0ABW5TLU8_9ENTE</name>
<dbReference type="RefSeq" id="WP_379982642.1">
    <property type="nucleotide sequence ID" value="NZ_JBHUMO010000064.1"/>
</dbReference>
<comment type="caution">
    <text evidence="1">The sequence shown here is derived from an EMBL/GenBank/DDBJ whole genome shotgun (WGS) entry which is preliminary data.</text>
</comment>
<accession>A0ABW5TLU8</accession>
<gene>
    <name evidence="1" type="ORF">ACFSR0_10845</name>
</gene>
<keyword evidence="2" id="KW-1185">Reference proteome</keyword>
<evidence type="ECO:0000313" key="2">
    <source>
        <dbReference type="Proteomes" id="UP001597427"/>
    </source>
</evidence>
<dbReference type="Proteomes" id="UP001597427">
    <property type="component" value="Unassembled WGS sequence"/>
</dbReference>
<proteinExistence type="predicted"/>
<organism evidence="1 2">
    <name type="scientific">Enterococcus camelliae</name>
    <dbReference type="NCBI Taxonomy" id="453959"/>
    <lineage>
        <taxon>Bacteria</taxon>
        <taxon>Bacillati</taxon>
        <taxon>Bacillota</taxon>
        <taxon>Bacilli</taxon>
        <taxon>Lactobacillales</taxon>
        <taxon>Enterococcaceae</taxon>
        <taxon>Enterococcus</taxon>
    </lineage>
</organism>
<reference evidence="2" key="1">
    <citation type="journal article" date="2019" name="Int. J. Syst. Evol. Microbiol.">
        <title>The Global Catalogue of Microorganisms (GCM) 10K type strain sequencing project: providing services to taxonomists for standard genome sequencing and annotation.</title>
        <authorList>
            <consortium name="The Broad Institute Genomics Platform"/>
            <consortium name="The Broad Institute Genome Sequencing Center for Infectious Disease"/>
            <person name="Wu L."/>
            <person name="Ma J."/>
        </authorList>
    </citation>
    <scope>NUCLEOTIDE SEQUENCE [LARGE SCALE GENOMIC DNA]</scope>
    <source>
        <strain evidence="2">TISTR 932</strain>
    </source>
</reference>
<evidence type="ECO:0000313" key="1">
    <source>
        <dbReference type="EMBL" id="MFD2729879.1"/>
    </source>
</evidence>
<dbReference type="EMBL" id="JBHUMO010000064">
    <property type="protein sequence ID" value="MFD2729879.1"/>
    <property type="molecule type" value="Genomic_DNA"/>
</dbReference>
<sequence>MTIQERLDQLPVKITRALQPSFIFIIKESIIQHFPIREWSAPKILLELNQRLGPNFESKTWKNQLVCWNQSQNLLLIIPKYTSLQQLKSEIDSH</sequence>
<protein>
    <submittedName>
        <fullName evidence="1">Uncharacterized protein</fullName>
    </submittedName>
</protein>